<dbReference type="Pfam" id="PF13279">
    <property type="entry name" value="4HBT_2"/>
    <property type="match status" value="1"/>
</dbReference>
<evidence type="ECO:0000313" key="2">
    <source>
        <dbReference type="Proteomes" id="UP000585905"/>
    </source>
</evidence>
<dbReference type="AlphaFoldDB" id="A0A839EBN2"/>
<name>A0A839EBN2_9MICO</name>
<sequence>MNMIFRLLLLSIRSRFGPRIDPTDVARTTFRVLPTDLDVLNHMNNGVYLSIMDLGRIDLMARSGVWPELQRRGYYPVVVSSTITYRRSLEPWQRFTVESRIVGLDDVAGYVEQRFVRDGEVCARGVIKARFLKRSGGIVPIPELAELFGLDPDDHPLHPWLAHWSEHASLPPRREPTPSVWD</sequence>
<dbReference type="Gene3D" id="3.10.129.10">
    <property type="entry name" value="Hotdog Thioesterase"/>
    <property type="match status" value="1"/>
</dbReference>
<gene>
    <name evidence="1" type="ORF">FHX53_002226</name>
</gene>
<accession>A0A839EBN2</accession>
<dbReference type="PANTHER" id="PTHR12475:SF4">
    <property type="entry name" value="PROTEIN THEM6"/>
    <property type="match status" value="1"/>
</dbReference>
<evidence type="ECO:0000313" key="1">
    <source>
        <dbReference type="EMBL" id="MBA8848616.1"/>
    </source>
</evidence>
<dbReference type="CDD" id="cd00586">
    <property type="entry name" value="4HBT"/>
    <property type="match status" value="1"/>
</dbReference>
<protein>
    <submittedName>
        <fullName evidence="1">Acyl-CoA thioesterase FadM</fullName>
    </submittedName>
</protein>
<dbReference type="Proteomes" id="UP000585905">
    <property type="component" value="Unassembled WGS sequence"/>
</dbReference>
<dbReference type="EMBL" id="JACGWX010000006">
    <property type="protein sequence ID" value="MBA8848616.1"/>
    <property type="molecule type" value="Genomic_DNA"/>
</dbReference>
<comment type="caution">
    <text evidence="1">The sequence shown here is derived from an EMBL/GenBank/DDBJ whole genome shotgun (WGS) entry which is preliminary data.</text>
</comment>
<keyword evidence="2" id="KW-1185">Reference proteome</keyword>
<dbReference type="SUPFAM" id="SSF54637">
    <property type="entry name" value="Thioesterase/thiol ester dehydrase-isomerase"/>
    <property type="match status" value="1"/>
</dbReference>
<reference evidence="1 2" key="1">
    <citation type="submission" date="2020-07" db="EMBL/GenBank/DDBJ databases">
        <title>Sequencing the genomes of 1000 actinobacteria strains.</title>
        <authorList>
            <person name="Klenk H.-P."/>
        </authorList>
    </citation>
    <scope>NUCLEOTIDE SEQUENCE [LARGE SCALE GENOMIC DNA]</scope>
    <source>
        <strain evidence="1 2">DSM 19663</strain>
    </source>
</reference>
<dbReference type="InterPro" id="IPR029069">
    <property type="entry name" value="HotDog_dom_sf"/>
</dbReference>
<proteinExistence type="predicted"/>
<dbReference type="PANTHER" id="PTHR12475">
    <property type="match status" value="1"/>
</dbReference>
<organism evidence="1 2">
    <name type="scientific">Microcella alkalica</name>
    <dbReference type="NCBI Taxonomy" id="355930"/>
    <lineage>
        <taxon>Bacteria</taxon>
        <taxon>Bacillati</taxon>
        <taxon>Actinomycetota</taxon>
        <taxon>Actinomycetes</taxon>
        <taxon>Micrococcales</taxon>
        <taxon>Microbacteriaceae</taxon>
        <taxon>Microcella</taxon>
    </lineage>
</organism>
<dbReference type="InterPro" id="IPR051490">
    <property type="entry name" value="THEM6_lcsJ_thioesterase"/>
</dbReference>